<feature type="region of interest" description="Disordered" evidence="10">
    <location>
        <begin position="234"/>
        <end position="321"/>
    </location>
</feature>
<keyword evidence="11" id="KW-0812">Transmembrane</keyword>
<feature type="domain" description="Protein kinase" evidence="13">
    <location>
        <begin position="358"/>
        <end position="590"/>
    </location>
</feature>
<dbReference type="InterPro" id="IPR030616">
    <property type="entry name" value="Aur-like"/>
</dbReference>
<keyword evidence="3 7" id="KW-0547">Nucleotide-binding</keyword>
<dbReference type="Pfam" id="PF00169">
    <property type="entry name" value="PH"/>
    <property type="match status" value="1"/>
</dbReference>
<dbReference type="InterPro" id="IPR017441">
    <property type="entry name" value="Protein_kinase_ATP_BS"/>
</dbReference>
<evidence type="ECO:0000256" key="10">
    <source>
        <dbReference type="SAM" id="MobiDB-lite"/>
    </source>
</evidence>
<evidence type="ECO:0008006" key="16">
    <source>
        <dbReference type="Google" id="ProtNLM"/>
    </source>
</evidence>
<feature type="binding site" evidence="7">
    <location>
        <position position="490"/>
    </location>
    <ligand>
        <name>ATP</name>
        <dbReference type="ChEBI" id="CHEBI:30616"/>
    </ligand>
</feature>
<dbReference type="PROSITE" id="PS00107">
    <property type="entry name" value="PROTEIN_KINASE_ATP"/>
    <property type="match status" value="1"/>
</dbReference>
<evidence type="ECO:0000256" key="11">
    <source>
        <dbReference type="SAM" id="Phobius"/>
    </source>
</evidence>
<feature type="cross-link" description="Glycyl lysine isopeptide (Lys-Gly) (interchain with G-Cter in SUMO2)" evidence="8">
    <location>
        <position position="475"/>
    </location>
</feature>
<evidence type="ECO:0000256" key="7">
    <source>
        <dbReference type="PIRSR" id="PIRSR630616-2"/>
    </source>
</evidence>
<dbReference type="SMART" id="SM00233">
    <property type="entry name" value="PH"/>
    <property type="match status" value="1"/>
</dbReference>
<dbReference type="InterPro" id="IPR008271">
    <property type="entry name" value="Ser/Thr_kinase_AS"/>
</dbReference>
<feature type="transmembrane region" description="Helical" evidence="11">
    <location>
        <begin position="530"/>
        <end position="549"/>
    </location>
</feature>
<evidence type="ECO:0000259" key="13">
    <source>
        <dbReference type="PROSITE" id="PS50011"/>
    </source>
</evidence>
<dbReference type="SUPFAM" id="SSF50729">
    <property type="entry name" value="PH domain-like"/>
    <property type="match status" value="1"/>
</dbReference>
<dbReference type="Gene3D" id="1.10.510.10">
    <property type="entry name" value="Transferase(Phosphotransferase) domain 1"/>
    <property type="match status" value="1"/>
</dbReference>
<proteinExistence type="predicted"/>
<keyword evidence="2" id="KW-0808">Transferase</keyword>
<gene>
    <name evidence="14" type="ORF">P43SY_003474</name>
</gene>
<dbReference type="Proteomes" id="UP001209570">
    <property type="component" value="Unassembled WGS sequence"/>
</dbReference>
<dbReference type="FunFam" id="1.10.510.10:FF:000571">
    <property type="entry name" value="Maternal embryonic leucine zipper kinase"/>
    <property type="match status" value="1"/>
</dbReference>
<dbReference type="PROSITE" id="PS50003">
    <property type="entry name" value="PH_DOMAIN"/>
    <property type="match status" value="1"/>
</dbReference>
<evidence type="ECO:0000313" key="15">
    <source>
        <dbReference type="Proteomes" id="UP001209570"/>
    </source>
</evidence>
<evidence type="ECO:0000256" key="2">
    <source>
        <dbReference type="ARBA" id="ARBA00022679"/>
    </source>
</evidence>
<evidence type="ECO:0000256" key="6">
    <source>
        <dbReference type="PIRSR" id="PIRSR630616-1"/>
    </source>
</evidence>
<feature type="binding site" evidence="7 9">
    <location>
        <position position="387"/>
    </location>
    <ligand>
        <name>ATP</name>
        <dbReference type="ChEBI" id="CHEBI:30616"/>
    </ligand>
</feature>
<feature type="region of interest" description="Disordered" evidence="10">
    <location>
        <begin position="44"/>
        <end position="63"/>
    </location>
</feature>
<feature type="compositionally biased region" description="Polar residues" evidence="10">
    <location>
        <begin position="293"/>
        <end position="302"/>
    </location>
</feature>
<keyword evidence="1" id="KW-0723">Serine/threonine-protein kinase</keyword>
<dbReference type="PANTHER" id="PTHR24350">
    <property type="entry name" value="SERINE/THREONINE-PROTEIN KINASE IAL-RELATED"/>
    <property type="match status" value="1"/>
</dbReference>
<dbReference type="AlphaFoldDB" id="A0AAD5M7J1"/>
<keyword evidence="5 7" id="KW-0067">ATP-binding</keyword>
<accession>A0AAD5M7J1</accession>
<evidence type="ECO:0000256" key="1">
    <source>
        <dbReference type="ARBA" id="ARBA00022527"/>
    </source>
</evidence>
<dbReference type="PROSITE" id="PS00108">
    <property type="entry name" value="PROTEIN_KINASE_ST"/>
    <property type="match status" value="1"/>
</dbReference>
<keyword evidence="11" id="KW-0472">Membrane</keyword>
<dbReference type="CDD" id="cd00821">
    <property type="entry name" value="PH"/>
    <property type="match status" value="1"/>
</dbReference>
<keyword evidence="4" id="KW-0418">Kinase</keyword>
<evidence type="ECO:0000256" key="5">
    <source>
        <dbReference type="ARBA" id="ARBA00022840"/>
    </source>
</evidence>
<dbReference type="SUPFAM" id="SSF56112">
    <property type="entry name" value="Protein kinase-like (PK-like)"/>
    <property type="match status" value="1"/>
</dbReference>
<feature type="compositionally biased region" description="Low complexity" evidence="10">
    <location>
        <begin position="235"/>
        <end position="247"/>
    </location>
</feature>
<comment type="caution">
    <text evidence="14">The sequence shown here is derived from an EMBL/GenBank/DDBJ whole genome shotgun (WGS) entry which is preliminary data.</text>
</comment>
<dbReference type="EMBL" id="JAKCXM010000056">
    <property type="protein sequence ID" value="KAJ0404798.1"/>
    <property type="molecule type" value="Genomic_DNA"/>
</dbReference>
<feature type="domain" description="PH" evidence="12">
    <location>
        <begin position="80"/>
        <end position="217"/>
    </location>
</feature>
<sequence length="590" mass="64725">MSAVADASSQCRRSSVASSSSCTSELAEHGAAVAPLHDGVCDGGSATAARDDPPSTPAGAGGRASFTFEEILSPRQANGKRFLSGYLQHRVSMAGGFLKSWKRRYFRLRDHGIVCYKSEHDTTPLFALRFRAQSVLLEDKPLVTVVGDSLPPHAMVSGAGATSRGKANSGSWLFVIKFTDVEGHVIPASKVDLPLFLKAESEREFLDWIQQIRLKMDARKQQLALEAVDEVARGATSAPTASVSASTTEKRGVDTQQLRRCSNPETNVERQATLGLDVHETSTVSIESPRPAPSSNGSTERTGSFDGLSPRRAPTGNDQGHCQATLNLSDSKRRLLFATPQSVGAEEPPEFALFRNKFLLLKEIGEGSFSIVHRGVNRLTAQLCAIKCCKHSPALDEEVGILRKLSHPNVIQLEGVYHQDEMFYVVMDYMGDGDLCEQLIRKQRLSETEAKQIILQVVQGLEYLHRHYIIHRDIKPENILLHGGLAKLADFGLAKQLPNATSMLKRSCGTLEYAAPELLRGQAYGLKSDIFSLGVVLYVLLFGTFPFSIESAAALQRMQRFPGGVDVRDMSCLRRDNALWLFWDSEVQLP</sequence>
<dbReference type="InterPro" id="IPR011009">
    <property type="entry name" value="Kinase-like_dom_sf"/>
</dbReference>
<dbReference type="GO" id="GO:0005524">
    <property type="term" value="F:ATP binding"/>
    <property type="evidence" value="ECO:0007669"/>
    <property type="project" value="UniProtKB-UniRule"/>
</dbReference>
<keyword evidence="15" id="KW-1185">Reference proteome</keyword>
<dbReference type="SMART" id="SM00220">
    <property type="entry name" value="S_TKc"/>
    <property type="match status" value="1"/>
</dbReference>
<evidence type="ECO:0000259" key="12">
    <source>
        <dbReference type="PROSITE" id="PS50003"/>
    </source>
</evidence>
<dbReference type="InterPro" id="IPR000719">
    <property type="entry name" value="Prot_kinase_dom"/>
</dbReference>
<dbReference type="Gene3D" id="2.30.29.30">
    <property type="entry name" value="Pleckstrin-homology domain (PH domain)/Phosphotyrosine-binding domain (PTB)"/>
    <property type="match status" value="1"/>
</dbReference>
<feature type="active site" description="Proton acceptor" evidence="6">
    <location>
        <position position="473"/>
    </location>
</feature>
<dbReference type="GO" id="GO:0004674">
    <property type="term" value="F:protein serine/threonine kinase activity"/>
    <property type="evidence" value="ECO:0007669"/>
    <property type="project" value="UniProtKB-KW"/>
</dbReference>
<name>A0AAD5M7J1_PYTIN</name>
<evidence type="ECO:0000256" key="9">
    <source>
        <dbReference type="PROSITE-ProRule" id="PRU10141"/>
    </source>
</evidence>
<dbReference type="InterPro" id="IPR011993">
    <property type="entry name" value="PH-like_dom_sf"/>
</dbReference>
<feature type="binding site" evidence="7">
    <location>
        <begin position="477"/>
        <end position="478"/>
    </location>
    <ligand>
        <name>ATP</name>
        <dbReference type="ChEBI" id="CHEBI:30616"/>
    </ligand>
</feature>
<dbReference type="PROSITE" id="PS50011">
    <property type="entry name" value="PROTEIN_KINASE_DOM"/>
    <property type="match status" value="1"/>
</dbReference>
<protein>
    <recommendedName>
        <fullName evidence="16">CAMK/CAMK2 protein kinase</fullName>
    </recommendedName>
</protein>
<evidence type="ECO:0000313" key="14">
    <source>
        <dbReference type="EMBL" id="KAJ0404798.1"/>
    </source>
</evidence>
<organism evidence="14 15">
    <name type="scientific">Pythium insidiosum</name>
    <name type="common">Pythiosis disease agent</name>
    <dbReference type="NCBI Taxonomy" id="114742"/>
    <lineage>
        <taxon>Eukaryota</taxon>
        <taxon>Sar</taxon>
        <taxon>Stramenopiles</taxon>
        <taxon>Oomycota</taxon>
        <taxon>Peronosporomycetes</taxon>
        <taxon>Pythiales</taxon>
        <taxon>Pythiaceae</taxon>
        <taxon>Pythium</taxon>
    </lineage>
</organism>
<evidence type="ECO:0000256" key="3">
    <source>
        <dbReference type="ARBA" id="ARBA00022741"/>
    </source>
</evidence>
<evidence type="ECO:0000256" key="4">
    <source>
        <dbReference type="ARBA" id="ARBA00022777"/>
    </source>
</evidence>
<dbReference type="InterPro" id="IPR001849">
    <property type="entry name" value="PH_domain"/>
</dbReference>
<dbReference type="Pfam" id="PF00069">
    <property type="entry name" value="Pkinase"/>
    <property type="match status" value="1"/>
</dbReference>
<keyword evidence="11" id="KW-1133">Transmembrane helix</keyword>
<evidence type="ECO:0000256" key="8">
    <source>
        <dbReference type="PIRSR" id="PIRSR630616-3"/>
    </source>
</evidence>
<feature type="compositionally biased region" description="Polar residues" evidence="10">
    <location>
        <begin position="254"/>
        <end position="270"/>
    </location>
</feature>
<reference evidence="14" key="1">
    <citation type="submission" date="2021-12" db="EMBL/GenBank/DDBJ databases">
        <title>Prjna785345.</title>
        <authorList>
            <person name="Rujirawat T."/>
            <person name="Krajaejun T."/>
        </authorList>
    </citation>
    <scope>NUCLEOTIDE SEQUENCE</scope>
    <source>
        <strain evidence="14">Pi057C3</strain>
    </source>
</reference>